<evidence type="ECO:0000256" key="8">
    <source>
        <dbReference type="ARBA" id="ARBA00023136"/>
    </source>
</evidence>
<evidence type="ECO:0000313" key="11">
    <source>
        <dbReference type="EMBL" id="PTU31951.1"/>
    </source>
</evidence>
<dbReference type="OrthoDB" id="9798629at2"/>
<comment type="function">
    <text evidence="10">Part of the Tol-Pal system, which plays a role in outer membrane invagination during cell division and is important for maintaining outer membrane integrity.</text>
</comment>
<dbReference type="HAMAP" id="MF_02203">
    <property type="entry name" value="TolR"/>
    <property type="match status" value="1"/>
</dbReference>
<comment type="caution">
    <text evidence="11">The sequence shown here is derived from an EMBL/GenBank/DDBJ whole genome shotgun (WGS) entry which is preliminary data.</text>
</comment>
<dbReference type="RefSeq" id="WP_107939141.1">
    <property type="nucleotide sequence ID" value="NZ_QANS01000002.1"/>
</dbReference>
<evidence type="ECO:0000256" key="4">
    <source>
        <dbReference type="ARBA" id="ARBA00022519"/>
    </source>
</evidence>
<dbReference type="NCBIfam" id="TIGR02801">
    <property type="entry name" value="tolR"/>
    <property type="match status" value="1"/>
</dbReference>
<evidence type="ECO:0000256" key="10">
    <source>
        <dbReference type="HAMAP-Rule" id="MF_02203"/>
    </source>
</evidence>
<dbReference type="InterPro" id="IPR014168">
    <property type="entry name" value="Tol-Pal_TolR"/>
</dbReference>
<keyword evidence="4 10" id="KW-0997">Cell inner membrane</keyword>
<keyword evidence="8 10" id="KW-0472">Membrane</keyword>
<dbReference type="GO" id="GO:0015031">
    <property type="term" value="P:protein transport"/>
    <property type="evidence" value="ECO:0007669"/>
    <property type="project" value="InterPro"/>
</dbReference>
<comment type="subunit">
    <text evidence="10">The Tol-Pal system is composed of five core proteins: the inner membrane proteins TolA, TolQ and TolR, the periplasmic protein TolB and the outer membrane protein Pal. They form a network linking the inner and outer membranes and the peptidoglycan layer.</text>
</comment>
<dbReference type="GO" id="GO:0022857">
    <property type="term" value="F:transmembrane transporter activity"/>
    <property type="evidence" value="ECO:0007669"/>
    <property type="project" value="InterPro"/>
</dbReference>
<dbReference type="GO" id="GO:0005886">
    <property type="term" value="C:plasma membrane"/>
    <property type="evidence" value="ECO:0007669"/>
    <property type="project" value="UniProtKB-SubCell"/>
</dbReference>
<evidence type="ECO:0000256" key="5">
    <source>
        <dbReference type="ARBA" id="ARBA00022618"/>
    </source>
</evidence>
<evidence type="ECO:0000256" key="7">
    <source>
        <dbReference type="ARBA" id="ARBA00022989"/>
    </source>
</evidence>
<keyword evidence="9 10" id="KW-0131">Cell cycle</keyword>
<evidence type="ECO:0000256" key="2">
    <source>
        <dbReference type="ARBA" id="ARBA00005811"/>
    </source>
</evidence>
<reference evidence="11 12" key="1">
    <citation type="submission" date="2018-04" db="EMBL/GenBank/DDBJ databases">
        <title>Novel species isolated from glacier.</title>
        <authorList>
            <person name="Liu Q."/>
            <person name="Xin Y.-H."/>
        </authorList>
    </citation>
    <scope>NUCLEOTIDE SEQUENCE [LARGE SCALE GENOMIC DNA]</scope>
    <source>
        <strain evidence="11 12">GT1R17</strain>
    </source>
</reference>
<keyword evidence="6 10" id="KW-0812">Transmembrane</keyword>
<proteinExistence type="inferred from homology"/>
<comment type="subcellular location">
    <subcellularLocation>
        <location evidence="10">Cell inner membrane</location>
        <topology evidence="10">Single-pass membrane protein</topology>
    </subcellularLocation>
    <subcellularLocation>
        <location evidence="1">Cell membrane</location>
        <topology evidence="1">Single-pass membrane protein</topology>
    </subcellularLocation>
</comment>
<comment type="similarity">
    <text evidence="2 10">Belongs to the ExbD/TolR family.</text>
</comment>
<keyword evidence="3 10" id="KW-1003">Cell membrane</keyword>
<dbReference type="GO" id="GO:0051301">
    <property type="term" value="P:cell division"/>
    <property type="evidence" value="ECO:0007669"/>
    <property type="project" value="UniProtKB-UniRule"/>
</dbReference>
<dbReference type="PANTHER" id="PTHR30558:SF7">
    <property type="entry name" value="TOL-PAL SYSTEM PROTEIN TOLR"/>
    <property type="match status" value="1"/>
</dbReference>
<keyword evidence="7 10" id="KW-1133">Transmembrane helix</keyword>
<organism evidence="11 12">
    <name type="scientific">Stenotrophobium rhamnosiphilum</name>
    <dbReference type="NCBI Taxonomy" id="2029166"/>
    <lineage>
        <taxon>Bacteria</taxon>
        <taxon>Pseudomonadati</taxon>
        <taxon>Pseudomonadota</taxon>
        <taxon>Gammaproteobacteria</taxon>
        <taxon>Nevskiales</taxon>
        <taxon>Nevskiaceae</taxon>
        <taxon>Stenotrophobium</taxon>
    </lineage>
</organism>
<keyword evidence="12" id="KW-1185">Reference proteome</keyword>
<evidence type="ECO:0000256" key="3">
    <source>
        <dbReference type="ARBA" id="ARBA00022475"/>
    </source>
</evidence>
<dbReference type="Pfam" id="PF02472">
    <property type="entry name" value="ExbD"/>
    <property type="match status" value="1"/>
</dbReference>
<evidence type="ECO:0000313" key="12">
    <source>
        <dbReference type="Proteomes" id="UP000244248"/>
    </source>
</evidence>
<dbReference type="Proteomes" id="UP000244248">
    <property type="component" value="Unassembled WGS sequence"/>
</dbReference>
<name>A0A2T5MH87_9GAMM</name>
<dbReference type="AlphaFoldDB" id="A0A2T5MH87"/>
<gene>
    <name evidence="10 11" type="primary">tolR</name>
    <name evidence="11" type="ORF">CJD38_04515</name>
</gene>
<dbReference type="InterPro" id="IPR003400">
    <property type="entry name" value="ExbD"/>
</dbReference>
<feature type="transmembrane region" description="Helical" evidence="10">
    <location>
        <begin position="12"/>
        <end position="33"/>
    </location>
</feature>
<dbReference type="PANTHER" id="PTHR30558">
    <property type="entry name" value="EXBD MEMBRANE COMPONENT OF PMF-DRIVEN MACROMOLECULE IMPORT SYSTEM"/>
    <property type="match status" value="1"/>
</dbReference>
<sequence length="139" mass="15312">MARRKLSAEINVVPYIDVMLVLLIIFMITAPLITQGVDVELPKTDSQPIPTPQEPLILSVDAQGRFFLNKGDDKDQAVDEKELISRITSTLQKAPDTMVLVQGDTKVSYGEVAHAMTLLQQAGIKKIGFITQPQDAQTH</sequence>
<protein>
    <recommendedName>
        <fullName evidence="10">Tol-Pal system protein TolR</fullName>
    </recommendedName>
</protein>
<dbReference type="EMBL" id="QANS01000002">
    <property type="protein sequence ID" value="PTU31951.1"/>
    <property type="molecule type" value="Genomic_DNA"/>
</dbReference>
<keyword evidence="5 10" id="KW-0132">Cell division</keyword>
<dbReference type="Gene3D" id="3.30.420.270">
    <property type="match status" value="1"/>
</dbReference>
<evidence type="ECO:0000256" key="6">
    <source>
        <dbReference type="ARBA" id="ARBA00022692"/>
    </source>
</evidence>
<evidence type="ECO:0000256" key="1">
    <source>
        <dbReference type="ARBA" id="ARBA00004162"/>
    </source>
</evidence>
<evidence type="ECO:0000256" key="9">
    <source>
        <dbReference type="ARBA" id="ARBA00023306"/>
    </source>
</evidence>
<accession>A0A2T5MH87</accession>